<dbReference type="Gene3D" id="3.40.50.150">
    <property type="entry name" value="Vaccinia Virus protein VP39"/>
    <property type="match status" value="1"/>
</dbReference>
<dbReference type="Pfam" id="PF08241">
    <property type="entry name" value="Methyltransf_11"/>
    <property type="match status" value="1"/>
</dbReference>
<dbReference type="AlphaFoldDB" id="A0A0B7MAW7"/>
<dbReference type="EMBL" id="CDRZ01000021">
    <property type="protein sequence ID" value="CEO87654.1"/>
    <property type="molecule type" value="Genomic_DNA"/>
</dbReference>
<dbReference type="GO" id="GO:0032259">
    <property type="term" value="P:methylation"/>
    <property type="evidence" value="ECO:0007669"/>
    <property type="project" value="UniProtKB-KW"/>
</dbReference>
<reference evidence="3" key="1">
    <citation type="submission" date="2015-01" db="EMBL/GenBank/DDBJ databases">
        <authorList>
            <person name="Manzoor Shahid"/>
            <person name="Zubair Saima"/>
        </authorList>
    </citation>
    <scope>NUCLEOTIDE SEQUENCE [LARGE SCALE GENOMIC DNA]</scope>
    <source>
        <strain evidence="3">Sp3</strain>
    </source>
</reference>
<dbReference type="CDD" id="cd02440">
    <property type="entry name" value="AdoMet_MTases"/>
    <property type="match status" value="1"/>
</dbReference>
<sequence length="226" mass="25490">MEGNVISTMPKESNDVSFTPKAWSNSRRDLIVSFLRRFSASSPLLDVGCGPGEPWPGFDTFGLDVNPEAVESAKMQGINAVIGDACRIPYDNEKFYTVLMLDVLEHIDNQSLALREVKRVLKNNGLLILSVPLYPFFWSYHDVQVGHVRRYTPRELARYLKQEGVQILYRTCWNILGLPGASLRKFGLKIDKASELARPVLKLESSCASRLPLPFGLSEFWVAKKI</sequence>
<name>A0A0B7MAW7_9FIRM</name>
<evidence type="ECO:0000313" key="3">
    <source>
        <dbReference type="Proteomes" id="UP000046155"/>
    </source>
</evidence>
<protein>
    <submittedName>
        <fullName evidence="2">Putative Methyltransferase type 11</fullName>
    </submittedName>
</protein>
<dbReference type="InterPro" id="IPR029063">
    <property type="entry name" value="SAM-dependent_MTases_sf"/>
</dbReference>
<evidence type="ECO:0000259" key="1">
    <source>
        <dbReference type="Pfam" id="PF08241"/>
    </source>
</evidence>
<keyword evidence="3" id="KW-1185">Reference proteome</keyword>
<keyword evidence="2" id="KW-0489">Methyltransferase</keyword>
<feature type="domain" description="Methyltransferase type 11" evidence="1">
    <location>
        <begin position="45"/>
        <end position="129"/>
    </location>
</feature>
<keyword evidence="2" id="KW-0808">Transferase</keyword>
<dbReference type="OrthoDB" id="9757640at2"/>
<accession>A0A0B7MAW7</accession>
<evidence type="ECO:0000313" key="2">
    <source>
        <dbReference type="EMBL" id="CEO87654.1"/>
    </source>
</evidence>
<dbReference type="InterPro" id="IPR013216">
    <property type="entry name" value="Methyltransf_11"/>
</dbReference>
<dbReference type="GO" id="GO:0008757">
    <property type="term" value="F:S-adenosylmethionine-dependent methyltransferase activity"/>
    <property type="evidence" value="ECO:0007669"/>
    <property type="project" value="InterPro"/>
</dbReference>
<dbReference type="Proteomes" id="UP000046155">
    <property type="component" value="Unassembled WGS sequence"/>
</dbReference>
<gene>
    <name evidence="2" type="ORF">SSCH_1170011</name>
</gene>
<dbReference type="SUPFAM" id="SSF53335">
    <property type="entry name" value="S-adenosyl-L-methionine-dependent methyltransferases"/>
    <property type="match status" value="1"/>
</dbReference>
<proteinExistence type="predicted"/>
<organism evidence="2 3">
    <name type="scientific">Syntrophaceticus schinkii</name>
    <dbReference type="NCBI Taxonomy" id="499207"/>
    <lineage>
        <taxon>Bacteria</taxon>
        <taxon>Bacillati</taxon>
        <taxon>Bacillota</taxon>
        <taxon>Clostridia</taxon>
        <taxon>Thermoanaerobacterales</taxon>
        <taxon>Thermoanaerobacterales Family III. Incertae Sedis</taxon>
        <taxon>Syntrophaceticus</taxon>
    </lineage>
</organism>